<dbReference type="GO" id="GO:0070979">
    <property type="term" value="P:protein K11-linked ubiquitination"/>
    <property type="evidence" value="ECO:0007669"/>
    <property type="project" value="TreeGrafter"/>
</dbReference>
<organism evidence="8 9">
    <name type="scientific">Protopolystoma xenopodis</name>
    <dbReference type="NCBI Taxonomy" id="117903"/>
    <lineage>
        <taxon>Eukaryota</taxon>
        <taxon>Metazoa</taxon>
        <taxon>Spiralia</taxon>
        <taxon>Lophotrochozoa</taxon>
        <taxon>Platyhelminthes</taxon>
        <taxon>Monogenea</taxon>
        <taxon>Polyopisthocotylea</taxon>
        <taxon>Polystomatidea</taxon>
        <taxon>Polystomatidae</taxon>
        <taxon>Protopolystoma</taxon>
    </lineage>
</organism>
<dbReference type="PANTHER" id="PTHR12936">
    <property type="entry name" value="ANAPHASE-PROMOTING COMPLEX 10"/>
    <property type="match status" value="1"/>
</dbReference>
<keyword evidence="6" id="KW-0131">Cell cycle</keyword>
<dbReference type="Pfam" id="PF03256">
    <property type="entry name" value="ANAPC10"/>
    <property type="match status" value="1"/>
</dbReference>
<dbReference type="GO" id="GO:0031145">
    <property type="term" value="P:anaphase-promoting complex-dependent catabolic process"/>
    <property type="evidence" value="ECO:0007669"/>
    <property type="project" value="InterPro"/>
</dbReference>
<dbReference type="Proteomes" id="UP000784294">
    <property type="component" value="Unassembled WGS sequence"/>
</dbReference>
<keyword evidence="5" id="KW-0833">Ubl conjugation pathway</keyword>
<comment type="caution">
    <text evidence="8">The sequence shown here is derived from an EMBL/GenBank/DDBJ whole genome shotgun (WGS) entry which is preliminary data.</text>
</comment>
<dbReference type="PANTHER" id="PTHR12936:SF0">
    <property type="entry name" value="ANAPHASE-PROMOTING COMPLEX SUBUNIT 10"/>
    <property type="match status" value="1"/>
</dbReference>
<dbReference type="InterPro" id="IPR016901">
    <property type="entry name" value="APC10/Doc1"/>
</dbReference>
<evidence type="ECO:0000256" key="4">
    <source>
        <dbReference type="ARBA" id="ARBA00022776"/>
    </source>
</evidence>
<evidence type="ECO:0000256" key="1">
    <source>
        <dbReference type="ARBA" id="ARBA00006762"/>
    </source>
</evidence>
<gene>
    <name evidence="8" type="ORF">PXEA_LOCUS3729</name>
</gene>
<evidence type="ECO:0000256" key="6">
    <source>
        <dbReference type="ARBA" id="ARBA00023306"/>
    </source>
</evidence>
<dbReference type="Gene3D" id="2.60.120.260">
    <property type="entry name" value="Galactose-binding domain-like"/>
    <property type="match status" value="1"/>
</dbReference>
<proteinExistence type="inferred from homology"/>
<evidence type="ECO:0000313" key="8">
    <source>
        <dbReference type="EMBL" id="VEL10289.1"/>
    </source>
</evidence>
<dbReference type="SUPFAM" id="SSF49785">
    <property type="entry name" value="Galactose-binding domain-like"/>
    <property type="match status" value="1"/>
</dbReference>
<keyword evidence="3" id="KW-0132">Cell division</keyword>
<keyword evidence="4" id="KW-0498">Mitosis</keyword>
<accession>A0A3S5A2R0</accession>
<dbReference type="GO" id="GO:0051301">
    <property type="term" value="P:cell division"/>
    <property type="evidence" value="ECO:0007669"/>
    <property type="project" value="UniProtKB-KW"/>
</dbReference>
<keyword evidence="9" id="KW-1185">Reference proteome</keyword>
<dbReference type="PROSITE" id="PS51284">
    <property type="entry name" value="DOC"/>
    <property type="match status" value="1"/>
</dbReference>
<reference evidence="8" key="1">
    <citation type="submission" date="2018-11" db="EMBL/GenBank/DDBJ databases">
        <authorList>
            <consortium name="Pathogen Informatics"/>
        </authorList>
    </citation>
    <scope>NUCLEOTIDE SEQUENCE</scope>
</reference>
<dbReference type="InterPro" id="IPR008979">
    <property type="entry name" value="Galactose-bd-like_sf"/>
</dbReference>
<protein>
    <recommendedName>
        <fullName evidence="2">Anaphase-promoting complex subunit 10</fullName>
    </recommendedName>
</protein>
<feature type="domain" description="DOC" evidence="7">
    <location>
        <begin position="1"/>
        <end position="75"/>
    </location>
</feature>
<dbReference type="AlphaFoldDB" id="A0A3S5A2R0"/>
<evidence type="ECO:0000313" key="9">
    <source>
        <dbReference type="Proteomes" id="UP000784294"/>
    </source>
</evidence>
<evidence type="ECO:0000256" key="2">
    <source>
        <dbReference type="ARBA" id="ARBA00013927"/>
    </source>
</evidence>
<sequence>MEMREPRGWTAIKLAWPNGQPVRLFMFQLAILANHQNGRDTHLRAIRLHSPITPRFPGTTGDDQDPFAALFGGNLLPTCPTARLFSTIR</sequence>
<evidence type="ECO:0000256" key="5">
    <source>
        <dbReference type="ARBA" id="ARBA00022786"/>
    </source>
</evidence>
<name>A0A3S5A2R0_9PLAT</name>
<evidence type="ECO:0000259" key="7">
    <source>
        <dbReference type="PROSITE" id="PS51284"/>
    </source>
</evidence>
<dbReference type="GO" id="GO:0005680">
    <property type="term" value="C:anaphase-promoting complex"/>
    <property type="evidence" value="ECO:0007669"/>
    <property type="project" value="InterPro"/>
</dbReference>
<dbReference type="InterPro" id="IPR004939">
    <property type="entry name" value="APC_su10/DOC_dom"/>
</dbReference>
<dbReference type="OrthoDB" id="24948at2759"/>
<evidence type="ECO:0000256" key="3">
    <source>
        <dbReference type="ARBA" id="ARBA00022618"/>
    </source>
</evidence>
<dbReference type="EMBL" id="CAAALY010008581">
    <property type="protein sequence ID" value="VEL10289.1"/>
    <property type="molecule type" value="Genomic_DNA"/>
</dbReference>
<comment type="similarity">
    <text evidence="1">Belongs to the APC10 family.</text>
</comment>